<comment type="subunit">
    <text evidence="3">Heptamer of 7 subunits arranged in a ring.</text>
</comment>
<reference evidence="4 5" key="1">
    <citation type="submission" date="2017-09" db="EMBL/GenBank/DDBJ databases">
        <title>Bacterial strain isolated from the female urinary microbiota.</title>
        <authorList>
            <person name="Thomas-White K."/>
            <person name="Kumar N."/>
            <person name="Forster S."/>
            <person name="Putonti C."/>
            <person name="Lawley T."/>
            <person name="Wolfe A.J."/>
        </authorList>
    </citation>
    <scope>NUCLEOTIDE SEQUENCE [LARGE SCALE GENOMIC DNA]</scope>
    <source>
        <strain evidence="4 5">UMB1301</strain>
    </source>
</reference>
<dbReference type="OrthoDB" id="572952at2"/>
<dbReference type="SUPFAM" id="SSF50129">
    <property type="entry name" value="GroES-like"/>
    <property type="match status" value="1"/>
</dbReference>
<dbReference type="PRINTS" id="PR00297">
    <property type="entry name" value="CHAPERONIN10"/>
</dbReference>
<dbReference type="Proteomes" id="UP000235598">
    <property type="component" value="Unassembled WGS sequence"/>
</dbReference>
<dbReference type="SMART" id="SM00883">
    <property type="entry name" value="Cpn10"/>
    <property type="match status" value="1"/>
</dbReference>
<dbReference type="RefSeq" id="WP_102238609.1">
    <property type="nucleotide sequence ID" value="NZ_PNHK01000002.1"/>
</dbReference>
<comment type="caution">
    <text evidence="4">The sequence shown here is derived from an EMBL/GenBank/DDBJ whole genome shotgun (WGS) entry which is preliminary data.</text>
</comment>
<dbReference type="Gene3D" id="2.30.33.40">
    <property type="entry name" value="GroES chaperonin"/>
    <property type="match status" value="1"/>
</dbReference>
<comment type="similarity">
    <text evidence="1 3">Belongs to the GroES chaperonin family.</text>
</comment>
<dbReference type="InterPro" id="IPR020818">
    <property type="entry name" value="Chaperonin_GroES"/>
</dbReference>
<keyword evidence="2 3" id="KW-0143">Chaperone</keyword>
<dbReference type="InterPro" id="IPR037124">
    <property type="entry name" value="Chaperonin_GroES_sf"/>
</dbReference>
<dbReference type="InterPro" id="IPR011032">
    <property type="entry name" value="GroES-like_sf"/>
</dbReference>
<name>A0A2N6VNB9_9MICO</name>
<proteinExistence type="inferred from homology"/>
<dbReference type="Pfam" id="PF00166">
    <property type="entry name" value="Cpn10"/>
    <property type="match status" value="1"/>
</dbReference>
<organism evidence="4 5">
    <name type="scientific">Brevibacterium paucivorans</name>
    <dbReference type="NCBI Taxonomy" id="170994"/>
    <lineage>
        <taxon>Bacteria</taxon>
        <taxon>Bacillati</taxon>
        <taxon>Actinomycetota</taxon>
        <taxon>Actinomycetes</taxon>
        <taxon>Micrococcales</taxon>
        <taxon>Brevibacteriaceae</taxon>
        <taxon>Brevibacterium</taxon>
    </lineage>
</organism>
<evidence type="ECO:0000313" key="5">
    <source>
        <dbReference type="Proteomes" id="UP000235598"/>
    </source>
</evidence>
<dbReference type="GO" id="GO:0005524">
    <property type="term" value="F:ATP binding"/>
    <property type="evidence" value="ECO:0007669"/>
    <property type="project" value="InterPro"/>
</dbReference>
<dbReference type="EMBL" id="PNHK01000002">
    <property type="protein sequence ID" value="PMD05587.1"/>
    <property type="molecule type" value="Genomic_DNA"/>
</dbReference>
<sequence>MADTQARSSNLDSVPVRMLHDRLLVEPDKQTGERKSSAGIVIPATARVGRRLAWGTVVATGPLVRQVSLGDSVLFDPEEQAEVELDARTFTLLRERDVHGIADQPDDSSTGLYL</sequence>
<dbReference type="AlphaFoldDB" id="A0A2N6VNB9"/>
<evidence type="ECO:0000313" key="4">
    <source>
        <dbReference type="EMBL" id="PMD05587.1"/>
    </source>
</evidence>
<protein>
    <recommendedName>
        <fullName evidence="3">10 kDa chaperonin</fullName>
    </recommendedName>
</protein>
<comment type="function">
    <text evidence="3">Together with the chaperonin GroEL, plays an essential role in assisting protein folding. The GroEL-GroES system forms a nano-cage that allows encapsulation of the non-native substrate proteins and provides a physical environment optimized to promote and accelerate protein folding. GroES binds to the apical surface of the GroEL ring, thereby capping the opening of the GroEL channel.</text>
</comment>
<evidence type="ECO:0000256" key="2">
    <source>
        <dbReference type="ARBA" id="ARBA00023186"/>
    </source>
</evidence>
<dbReference type="CDD" id="cd00320">
    <property type="entry name" value="cpn10"/>
    <property type="match status" value="1"/>
</dbReference>
<dbReference type="GO" id="GO:0044183">
    <property type="term" value="F:protein folding chaperone"/>
    <property type="evidence" value="ECO:0007669"/>
    <property type="project" value="InterPro"/>
</dbReference>
<evidence type="ECO:0000256" key="1">
    <source>
        <dbReference type="ARBA" id="ARBA00006975"/>
    </source>
</evidence>
<gene>
    <name evidence="4" type="ORF">CJ199_06125</name>
</gene>
<evidence type="ECO:0000256" key="3">
    <source>
        <dbReference type="RuleBase" id="RU000535"/>
    </source>
</evidence>
<accession>A0A2N6VNB9</accession>